<accession>A0A834R1H4</accession>
<dbReference type="Pfam" id="PF21032">
    <property type="entry name" value="PROPPIN"/>
    <property type="match status" value="1"/>
</dbReference>
<name>A0A834R1H4_SARSC</name>
<evidence type="ECO:0000256" key="4">
    <source>
        <dbReference type="ARBA" id="ARBA00025740"/>
    </source>
</evidence>
<dbReference type="InterPro" id="IPR036322">
    <property type="entry name" value="WD40_repeat_dom_sf"/>
</dbReference>
<evidence type="ECO:0000313" key="7">
    <source>
        <dbReference type="Proteomes" id="UP000070412"/>
    </source>
</evidence>
<comment type="similarity">
    <text evidence="4">Belongs to the WD repeat PROPPIN family.</text>
</comment>
<keyword evidence="1" id="KW-0853">WD repeat</keyword>
<organism evidence="5">
    <name type="scientific">Sarcoptes scabiei</name>
    <name type="common">Itch mite</name>
    <name type="synonym">Acarus scabiei</name>
    <dbReference type="NCBI Taxonomy" id="52283"/>
    <lineage>
        <taxon>Eukaryota</taxon>
        <taxon>Metazoa</taxon>
        <taxon>Ecdysozoa</taxon>
        <taxon>Arthropoda</taxon>
        <taxon>Chelicerata</taxon>
        <taxon>Arachnida</taxon>
        <taxon>Acari</taxon>
        <taxon>Acariformes</taxon>
        <taxon>Sarcoptiformes</taxon>
        <taxon>Astigmata</taxon>
        <taxon>Psoroptidia</taxon>
        <taxon>Sarcoptoidea</taxon>
        <taxon>Sarcoptidae</taxon>
        <taxon>Sarcoptinae</taxon>
        <taxon>Sarcoptes</taxon>
    </lineage>
</organism>
<keyword evidence="7" id="KW-1185">Reference proteome</keyword>
<keyword evidence="3" id="KW-0072">Autophagy</keyword>
<dbReference type="GO" id="GO:0006914">
    <property type="term" value="P:autophagy"/>
    <property type="evidence" value="ECO:0007669"/>
    <property type="project" value="UniProtKB-KW"/>
</dbReference>
<reference evidence="6" key="3">
    <citation type="submission" date="2022-06" db="UniProtKB">
        <authorList>
            <consortium name="EnsemblMetazoa"/>
        </authorList>
    </citation>
    <scope>IDENTIFICATION</scope>
</reference>
<dbReference type="AlphaFoldDB" id="A0A834R1H4"/>
<dbReference type="InterPro" id="IPR001680">
    <property type="entry name" value="WD40_rpt"/>
</dbReference>
<dbReference type="GO" id="GO:0005737">
    <property type="term" value="C:cytoplasm"/>
    <property type="evidence" value="ECO:0007669"/>
    <property type="project" value="UniProtKB-ARBA"/>
</dbReference>
<dbReference type="EMBL" id="WVUK01000065">
    <property type="protein sequence ID" value="KAF7489279.1"/>
    <property type="molecule type" value="Genomic_DNA"/>
</dbReference>
<dbReference type="OrthoDB" id="1667587at2759"/>
<evidence type="ECO:0000313" key="6">
    <source>
        <dbReference type="EnsemblMetazoa" id="KAF7489279.1"/>
    </source>
</evidence>
<dbReference type="InterPro" id="IPR015943">
    <property type="entry name" value="WD40/YVTN_repeat-like_dom_sf"/>
</dbReference>
<dbReference type="Proteomes" id="UP000070412">
    <property type="component" value="Unassembled WGS sequence"/>
</dbReference>
<protein>
    <submittedName>
        <fullName evidence="5">WD repeat domain phosphoinositide-interacting protein 2</fullName>
    </submittedName>
</protein>
<dbReference type="Gene3D" id="2.130.10.10">
    <property type="entry name" value="YVTN repeat-like/Quinoprotein amine dehydrogenase"/>
    <property type="match status" value="1"/>
</dbReference>
<gene>
    <name evidence="5" type="ORF">SSS_7689</name>
</gene>
<keyword evidence="2" id="KW-0677">Repeat</keyword>
<dbReference type="SMART" id="SM00320">
    <property type="entry name" value="WD40"/>
    <property type="match status" value="2"/>
</dbReference>
<proteinExistence type="inferred from homology"/>
<evidence type="ECO:0000313" key="5">
    <source>
        <dbReference type="EMBL" id="KAF7489279.1"/>
    </source>
</evidence>
<dbReference type="OMA" id="NIAILEM"/>
<dbReference type="PANTHER" id="PTHR11227">
    <property type="entry name" value="WD-REPEAT PROTEIN INTERACTING WITH PHOSPHOINOSIDES WIPI -RELATED"/>
    <property type="match status" value="1"/>
</dbReference>
<dbReference type="InterPro" id="IPR048720">
    <property type="entry name" value="PROPPIN"/>
</dbReference>
<reference evidence="5" key="2">
    <citation type="submission" date="2020-01" db="EMBL/GenBank/DDBJ databases">
        <authorList>
            <person name="Korhonen P.K.K."/>
            <person name="Guangxu M.G."/>
            <person name="Wang T.W."/>
            <person name="Stroehlein A.J.S."/>
            <person name="Young N.D."/>
            <person name="Ang C.-S.A."/>
            <person name="Fernando D.W.F."/>
            <person name="Lu H.L."/>
            <person name="Taylor S.T."/>
            <person name="Ehtesham M.E.M."/>
            <person name="Najaraj S.H.N."/>
            <person name="Harsha G.H.G."/>
            <person name="Madugundu A.M."/>
            <person name="Renuse S.R."/>
            <person name="Holt D.H."/>
            <person name="Pandey A.P."/>
            <person name="Papenfuss A.P."/>
            <person name="Gasser R.B.G."/>
            <person name="Fischer K.F."/>
        </authorList>
    </citation>
    <scope>NUCLEOTIDE SEQUENCE</scope>
    <source>
        <strain evidence="5">SSS_KF_BRIS2020</strain>
    </source>
</reference>
<evidence type="ECO:0000256" key="3">
    <source>
        <dbReference type="ARBA" id="ARBA00023006"/>
    </source>
</evidence>
<evidence type="ECO:0000256" key="1">
    <source>
        <dbReference type="ARBA" id="ARBA00022574"/>
    </source>
</evidence>
<evidence type="ECO:0000256" key="2">
    <source>
        <dbReference type="ARBA" id="ARBA00022737"/>
    </source>
</evidence>
<dbReference type="SUPFAM" id="SSF50978">
    <property type="entry name" value="WD40 repeat-like"/>
    <property type="match status" value="1"/>
</dbReference>
<sequence>MNFARTSTTDDENKVSVTFNQESTSLAVGTKYGFRLYDIKDIDQLQLIHEDNSDYTFIVERLFSSSLLAIVNLSAPRKLKICHFKKKIDIIQYSYCNTILAVKLNRLRLIVCLEENIFIHNIKDLNLVHSIKHVSSNPNGIIALAPSNERCYLAYPARNTIGEVNIFDADKLEDKLTIAAHDNPLVSLTFDSQGIKLATASEKGTVIRVFSTLTGECIYEFRRGYARCVSIYSLSFSSDSKFLCASSNTETVHIFKLTEIKTQDDPSVTNYLKKFCQSASYFNPVAEIMNQWRSFATVKLPLCGSRSICTITNSSQNNPNVLIATTDGFLYAYDLNTVDGGDCTLMRQHNLIDFGNKDSATLAGNDTVQS</sequence>
<dbReference type="EnsemblMetazoa" id="SSS_7689s_mrna">
    <property type="protein sequence ID" value="KAF7489279.1"/>
    <property type="gene ID" value="SSS_7689"/>
</dbReference>
<reference evidence="7" key="1">
    <citation type="journal article" date="2020" name="PLoS Negl. Trop. Dis.">
        <title>High-quality nuclear genome for Sarcoptes scabiei-A critical resource for a neglected parasite.</title>
        <authorList>
            <person name="Korhonen P.K."/>
            <person name="Gasser R.B."/>
            <person name="Ma G."/>
            <person name="Wang T."/>
            <person name="Stroehlein A.J."/>
            <person name="Young N.D."/>
            <person name="Ang C.S."/>
            <person name="Fernando D.D."/>
            <person name="Lu H.C."/>
            <person name="Taylor S."/>
            <person name="Reynolds S.L."/>
            <person name="Mofiz E."/>
            <person name="Najaraj S.H."/>
            <person name="Gowda H."/>
            <person name="Madugundu A."/>
            <person name="Renuse S."/>
            <person name="Holt D."/>
            <person name="Pandey A."/>
            <person name="Papenfuss A.T."/>
            <person name="Fischer K."/>
        </authorList>
    </citation>
    <scope>NUCLEOTIDE SEQUENCE [LARGE SCALE GENOMIC DNA]</scope>
</reference>